<dbReference type="Proteomes" id="UP000234460">
    <property type="component" value="Chromosome LMANV2"/>
</dbReference>
<evidence type="ECO:0000313" key="1">
    <source>
        <dbReference type="EMBL" id="SOR62633.1"/>
    </source>
</evidence>
<proteinExistence type="predicted"/>
<dbReference type="AlphaFoldDB" id="A0AAQ1SPI0"/>
<name>A0AAQ1SPI0_LEPIR</name>
<gene>
    <name evidence="1" type="ORF">LMANV2_490071</name>
</gene>
<reference evidence="1 2" key="1">
    <citation type="submission" date="2017-11" db="EMBL/GenBank/DDBJ databases">
        <authorList>
            <person name="Lechat P."/>
        </authorList>
    </citation>
    <scope>NUCLEOTIDE SEQUENCE [LARGE SCALE GENOMIC DNA]</scope>
    <source>
        <strain evidence="1">L495</strain>
    </source>
</reference>
<comment type="caution">
    <text evidence="1">The sequence shown here is derived from an EMBL/GenBank/DDBJ whole genome shotgun (WGS) entry which is preliminary data.</text>
</comment>
<dbReference type="EMBL" id="OEJX01000044">
    <property type="protein sequence ID" value="SOR62633.1"/>
    <property type="molecule type" value="Genomic_DNA"/>
</dbReference>
<evidence type="ECO:0000313" key="2">
    <source>
        <dbReference type="Proteomes" id="UP000234460"/>
    </source>
</evidence>
<protein>
    <submittedName>
        <fullName evidence="1">Uncharacterized protein</fullName>
    </submittedName>
</protein>
<accession>A0AAQ1SPI0</accession>
<sequence length="213" mass="25574">MLPSSGNETLNSRNNIELKFILFIFFIFLECSTSWIRTLPPNSILETDPEKIPEGIYMRNRPERSHINTLFYKNIVQEKILLNRKNLTFEKSMKREVKDKNEYTTHIVIGKGKYSVSGNWVLLETHEKGEVFFQGNRETFQIEYLPFDHKLLYHYDPFTKTLVPLLYESGYQEKKYGLLDGIHEPYLEDQYFQISRKNFLKKEFQFHAYFYQP</sequence>
<organism evidence="1 2">
    <name type="scientific">Leptospira interrogans serovar Manilae</name>
    <dbReference type="NCBI Taxonomy" id="214675"/>
    <lineage>
        <taxon>Bacteria</taxon>
        <taxon>Pseudomonadati</taxon>
        <taxon>Spirochaetota</taxon>
        <taxon>Spirochaetia</taxon>
        <taxon>Leptospirales</taxon>
        <taxon>Leptospiraceae</taxon>
        <taxon>Leptospira</taxon>
    </lineage>
</organism>